<dbReference type="Proteomes" id="UP001367676">
    <property type="component" value="Unassembled WGS sequence"/>
</dbReference>
<protein>
    <recommendedName>
        <fullName evidence="4">RRM domain-containing protein</fullName>
    </recommendedName>
</protein>
<keyword evidence="6" id="KW-1185">Reference proteome</keyword>
<dbReference type="SMART" id="SM00360">
    <property type="entry name" value="RRM"/>
    <property type="match status" value="3"/>
</dbReference>
<accession>A0AAN9TUA6</accession>
<comment type="caution">
    <text evidence="5">The sequence shown here is derived from an EMBL/GenBank/DDBJ whole genome shotgun (WGS) entry which is preliminary data.</text>
</comment>
<reference evidence="5 6" key="1">
    <citation type="submission" date="2024-03" db="EMBL/GenBank/DDBJ databases">
        <title>Adaptation during the transition from Ophiocordyceps entomopathogen to insect associate is accompanied by gene loss and intensified selection.</title>
        <authorList>
            <person name="Ward C.M."/>
            <person name="Onetto C.A."/>
            <person name="Borneman A.R."/>
        </authorList>
    </citation>
    <scope>NUCLEOTIDE SEQUENCE [LARGE SCALE GENOMIC DNA]</scope>
    <source>
        <strain evidence="5">AWRI1</strain>
        <tissue evidence="5">Single Adult Female</tissue>
    </source>
</reference>
<dbReference type="PANTHER" id="PTHR48025:SF1">
    <property type="entry name" value="RRM DOMAIN-CONTAINING PROTEIN"/>
    <property type="match status" value="1"/>
</dbReference>
<evidence type="ECO:0000256" key="2">
    <source>
        <dbReference type="PROSITE-ProRule" id="PRU00176"/>
    </source>
</evidence>
<dbReference type="GO" id="GO:0005634">
    <property type="term" value="C:nucleus"/>
    <property type="evidence" value="ECO:0007669"/>
    <property type="project" value="TreeGrafter"/>
</dbReference>
<organism evidence="5 6">
    <name type="scientific">Parthenolecanium corni</name>
    <dbReference type="NCBI Taxonomy" id="536013"/>
    <lineage>
        <taxon>Eukaryota</taxon>
        <taxon>Metazoa</taxon>
        <taxon>Ecdysozoa</taxon>
        <taxon>Arthropoda</taxon>
        <taxon>Hexapoda</taxon>
        <taxon>Insecta</taxon>
        <taxon>Pterygota</taxon>
        <taxon>Neoptera</taxon>
        <taxon>Paraneoptera</taxon>
        <taxon>Hemiptera</taxon>
        <taxon>Sternorrhyncha</taxon>
        <taxon>Coccoidea</taxon>
        <taxon>Coccidae</taxon>
        <taxon>Parthenolecanium</taxon>
    </lineage>
</organism>
<sequence>MSTNCATKPFKASAGLHYIAVNTDDTSKCWNSPGGSESSATSVAEDDASNSVTKASASLQSKIKSLKCKFHRDRKLLVKHLPRNVVKQEIAQLLGDFAIDFIHLSSNDDKSSTATVTLEHPQVLDDWNSERTFLLRGQSVSVSPTPTEMVLCVAKLPFHYNESDFYELIKGFGEVKMYFLMISEKTGASKGYGFVQYANKESALSARNALNDKMVDTFQLVCDWLDSSHLTFKSLHSTCLYVDHLPRQFRDMGEFRAIFETIVKPPYCQIALRNGCPLDWGLVEYLSAEDAELAQTSCNGFRLRNQPIRVVFFIPGVRAITVMMNLLEMPSRGKSMGLLPDPTGQSIRMSIENLSKQNPIFAENLKSIILHQIQESKHVKDGREEGKSASKLAEPKTLDLNLKHQKDIEKIIPPTPPMTPTIINTLPIMSPAGGVPPTIMPNTAVPPPPAPPCLDKLAYTQPPLAIGMKEKYPLVWNDLLGQTQYAGSFVPTIQPATPDAATAAAVAAANAGFAVRPSPAITPLGPNFAQEILNLPLSVQQSILSIINNSSAVAAQTPVQPTAVPVAAAAQPVAFSPMASVDPTTNWLLQQKPASVDTPTLVSTPLGPSIVTMPVVSKAMLPNWSTVASFIPTPGGIPIFTTAGAEWQGMRMHPHLVAVSRPSTPVSHHPLHHQIHHYATGQKRKLLPSPEKSPEGNYIGQHSQGIGGHYADSYFKKKKMF</sequence>
<gene>
    <name evidence="5" type="ORF">V9T40_006849</name>
</gene>
<evidence type="ECO:0000259" key="4">
    <source>
        <dbReference type="PROSITE" id="PS50102"/>
    </source>
</evidence>
<dbReference type="InterPro" id="IPR035979">
    <property type="entry name" value="RBD_domain_sf"/>
</dbReference>
<dbReference type="EMBL" id="JBBCAQ010000007">
    <property type="protein sequence ID" value="KAK7602875.1"/>
    <property type="molecule type" value="Genomic_DNA"/>
</dbReference>
<dbReference type="Gene3D" id="3.30.70.330">
    <property type="match status" value="3"/>
</dbReference>
<dbReference type="PROSITE" id="PS50102">
    <property type="entry name" value="RRM"/>
    <property type="match status" value="1"/>
</dbReference>
<dbReference type="AlphaFoldDB" id="A0AAN9TUA6"/>
<name>A0AAN9TUA6_9HEMI</name>
<evidence type="ECO:0000313" key="5">
    <source>
        <dbReference type="EMBL" id="KAK7602875.1"/>
    </source>
</evidence>
<dbReference type="GO" id="GO:0003729">
    <property type="term" value="F:mRNA binding"/>
    <property type="evidence" value="ECO:0007669"/>
    <property type="project" value="TreeGrafter"/>
</dbReference>
<dbReference type="Pfam" id="PF00076">
    <property type="entry name" value="RRM_1"/>
    <property type="match status" value="1"/>
</dbReference>
<dbReference type="InterPro" id="IPR050502">
    <property type="entry name" value="Euk_RNA-bind_prot"/>
</dbReference>
<evidence type="ECO:0000256" key="1">
    <source>
        <dbReference type="ARBA" id="ARBA00022884"/>
    </source>
</evidence>
<dbReference type="InterPro" id="IPR000504">
    <property type="entry name" value="RRM_dom"/>
</dbReference>
<evidence type="ECO:0000313" key="6">
    <source>
        <dbReference type="Proteomes" id="UP001367676"/>
    </source>
</evidence>
<feature type="region of interest" description="Disordered" evidence="3">
    <location>
        <begin position="685"/>
        <end position="704"/>
    </location>
</feature>
<evidence type="ECO:0000256" key="3">
    <source>
        <dbReference type="SAM" id="MobiDB-lite"/>
    </source>
</evidence>
<dbReference type="PANTHER" id="PTHR48025">
    <property type="entry name" value="OS02G0815200 PROTEIN"/>
    <property type="match status" value="1"/>
</dbReference>
<dbReference type="InterPro" id="IPR012677">
    <property type="entry name" value="Nucleotide-bd_a/b_plait_sf"/>
</dbReference>
<keyword evidence="1 2" id="KW-0694">RNA-binding</keyword>
<feature type="domain" description="RRM" evidence="4">
    <location>
        <begin position="149"/>
        <end position="227"/>
    </location>
</feature>
<proteinExistence type="predicted"/>
<dbReference type="SUPFAM" id="SSF54928">
    <property type="entry name" value="RNA-binding domain, RBD"/>
    <property type="match status" value="1"/>
</dbReference>